<dbReference type="HOGENOM" id="CLU_047691_3_0_0"/>
<evidence type="ECO:0000256" key="2">
    <source>
        <dbReference type="ARBA" id="ARBA00023015"/>
    </source>
</evidence>
<dbReference type="InterPro" id="IPR013325">
    <property type="entry name" value="RNA_pol_sigma_r2"/>
</dbReference>
<feature type="domain" description="RNA polymerase sigma factor 70 region 4 type 2" evidence="6">
    <location>
        <begin position="114"/>
        <end position="164"/>
    </location>
</feature>
<feature type="domain" description="RNA polymerase sigma-70 region 2" evidence="5">
    <location>
        <begin position="24"/>
        <end position="88"/>
    </location>
</feature>
<dbReference type="SUPFAM" id="SSF88946">
    <property type="entry name" value="Sigma2 domain of RNA polymerase sigma factors"/>
    <property type="match status" value="1"/>
</dbReference>
<dbReference type="PANTHER" id="PTHR43133:SF25">
    <property type="entry name" value="RNA POLYMERASE SIGMA FACTOR RFAY-RELATED"/>
    <property type="match status" value="1"/>
</dbReference>
<reference evidence="7 8" key="1">
    <citation type="journal article" date="2014" name="PLoS ONE">
        <title>The first complete genome sequence of the class fimbriimonadia in the phylum armatimonadetes.</title>
        <authorList>
            <person name="Hu Z.Y."/>
            <person name="Wang Y.Z."/>
            <person name="Im W.T."/>
            <person name="Wang S.Y."/>
            <person name="Zhao G.P."/>
            <person name="Zheng H.J."/>
            <person name="Quan Z.X."/>
        </authorList>
    </citation>
    <scope>NUCLEOTIDE SEQUENCE [LARGE SCALE GENOMIC DNA]</scope>
    <source>
        <strain evidence="7">Gsoil 348</strain>
    </source>
</reference>
<evidence type="ECO:0000313" key="7">
    <source>
        <dbReference type="EMBL" id="AIE84051.1"/>
    </source>
</evidence>
<evidence type="ECO:0000256" key="3">
    <source>
        <dbReference type="ARBA" id="ARBA00023082"/>
    </source>
</evidence>
<evidence type="ECO:0000256" key="4">
    <source>
        <dbReference type="ARBA" id="ARBA00023163"/>
    </source>
</evidence>
<dbReference type="InterPro" id="IPR036388">
    <property type="entry name" value="WH-like_DNA-bd_sf"/>
</dbReference>
<evidence type="ECO:0000256" key="1">
    <source>
        <dbReference type="ARBA" id="ARBA00010641"/>
    </source>
</evidence>
<proteinExistence type="inferred from homology"/>
<dbReference type="Pfam" id="PF08281">
    <property type="entry name" value="Sigma70_r4_2"/>
    <property type="match status" value="1"/>
</dbReference>
<dbReference type="InterPro" id="IPR013249">
    <property type="entry name" value="RNA_pol_sigma70_r4_t2"/>
</dbReference>
<dbReference type="GO" id="GO:0016987">
    <property type="term" value="F:sigma factor activity"/>
    <property type="evidence" value="ECO:0007669"/>
    <property type="project" value="UniProtKB-KW"/>
</dbReference>
<keyword evidence="3" id="KW-0731">Sigma factor</keyword>
<protein>
    <submittedName>
        <fullName evidence="7">RNA polymerase, sigma-24 subunit, ECF subfamily</fullName>
    </submittedName>
</protein>
<keyword evidence="4" id="KW-0804">Transcription</keyword>
<dbReference type="SUPFAM" id="SSF88659">
    <property type="entry name" value="Sigma3 and sigma4 domains of RNA polymerase sigma factors"/>
    <property type="match status" value="1"/>
</dbReference>
<sequence length="178" mass="20359">MKELEQQWVEKFQRGDPEGFEAVFRVYGDSVFRICYRLSGCRAEAEDLAQETFVAAFRSRQKFEGRSALGTWLYRLALDCCRREIRRSAPRTMPILVDVPTNDPRMTATADAISLEEALLQLPHNLRESLLLVKVEGLKYREAAAVLGVPTGTVQYWVFEGLIRMRTLMPGFESGESY</sequence>
<gene>
    <name evidence="7" type="ORF">OP10G_0683</name>
</gene>
<dbReference type="KEGG" id="fgi:OP10G_0683"/>
<keyword evidence="2" id="KW-0805">Transcription regulation</keyword>
<dbReference type="GO" id="GO:0003677">
    <property type="term" value="F:DNA binding"/>
    <property type="evidence" value="ECO:0007669"/>
    <property type="project" value="InterPro"/>
</dbReference>
<evidence type="ECO:0000259" key="6">
    <source>
        <dbReference type="Pfam" id="PF08281"/>
    </source>
</evidence>
<accession>A0A068NKS3</accession>
<dbReference type="InterPro" id="IPR039425">
    <property type="entry name" value="RNA_pol_sigma-70-like"/>
</dbReference>
<dbReference type="InterPro" id="IPR014284">
    <property type="entry name" value="RNA_pol_sigma-70_dom"/>
</dbReference>
<dbReference type="EMBL" id="CP007139">
    <property type="protein sequence ID" value="AIE84051.1"/>
    <property type="molecule type" value="Genomic_DNA"/>
</dbReference>
<dbReference type="OrthoDB" id="9780326at2"/>
<comment type="similarity">
    <text evidence="1">Belongs to the sigma-70 factor family. ECF subfamily.</text>
</comment>
<evidence type="ECO:0000313" key="8">
    <source>
        <dbReference type="Proteomes" id="UP000027982"/>
    </source>
</evidence>
<organism evidence="7 8">
    <name type="scientific">Fimbriimonas ginsengisoli Gsoil 348</name>
    <dbReference type="NCBI Taxonomy" id="661478"/>
    <lineage>
        <taxon>Bacteria</taxon>
        <taxon>Bacillati</taxon>
        <taxon>Armatimonadota</taxon>
        <taxon>Fimbriimonadia</taxon>
        <taxon>Fimbriimonadales</taxon>
        <taxon>Fimbriimonadaceae</taxon>
        <taxon>Fimbriimonas</taxon>
    </lineage>
</organism>
<dbReference type="Pfam" id="PF04542">
    <property type="entry name" value="Sigma70_r2"/>
    <property type="match status" value="1"/>
</dbReference>
<dbReference type="eggNOG" id="COG1595">
    <property type="taxonomic scope" value="Bacteria"/>
</dbReference>
<dbReference type="GO" id="GO:0006352">
    <property type="term" value="P:DNA-templated transcription initiation"/>
    <property type="evidence" value="ECO:0007669"/>
    <property type="project" value="InterPro"/>
</dbReference>
<dbReference type="CDD" id="cd06171">
    <property type="entry name" value="Sigma70_r4"/>
    <property type="match status" value="1"/>
</dbReference>
<dbReference type="AlphaFoldDB" id="A0A068NKS3"/>
<dbReference type="RefSeq" id="WP_025227299.1">
    <property type="nucleotide sequence ID" value="NZ_CP007139.1"/>
</dbReference>
<dbReference type="STRING" id="661478.OP10G_0683"/>
<dbReference type="Gene3D" id="1.10.10.10">
    <property type="entry name" value="Winged helix-like DNA-binding domain superfamily/Winged helix DNA-binding domain"/>
    <property type="match status" value="1"/>
</dbReference>
<dbReference type="InterPro" id="IPR007627">
    <property type="entry name" value="RNA_pol_sigma70_r2"/>
</dbReference>
<dbReference type="NCBIfam" id="TIGR02937">
    <property type="entry name" value="sigma70-ECF"/>
    <property type="match status" value="1"/>
</dbReference>
<dbReference type="Gene3D" id="1.10.1740.10">
    <property type="match status" value="1"/>
</dbReference>
<dbReference type="Proteomes" id="UP000027982">
    <property type="component" value="Chromosome"/>
</dbReference>
<dbReference type="PANTHER" id="PTHR43133">
    <property type="entry name" value="RNA POLYMERASE ECF-TYPE SIGMA FACTO"/>
    <property type="match status" value="1"/>
</dbReference>
<name>A0A068NKS3_FIMGI</name>
<keyword evidence="8" id="KW-1185">Reference proteome</keyword>
<dbReference type="InterPro" id="IPR013324">
    <property type="entry name" value="RNA_pol_sigma_r3/r4-like"/>
</dbReference>
<evidence type="ECO:0000259" key="5">
    <source>
        <dbReference type="Pfam" id="PF04542"/>
    </source>
</evidence>